<dbReference type="AlphaFoldDB" id="A0A165DH94"/>
<protein>
    <submittedName>
        <fullName evidence="2">Uncharacterized protein</fullName>
    </submittedName>
</protein>
<dbReference type="InParanoid" id="A0A165DH94"/>
<dbReference type="OrthoDB" id="3012608at2759"/>
<sequence length="72" mass="8376">MFTGKRRYLTPSVNRPNGLTSSCRSRRRHILRLKRRDISKSKWPGYAEGLARHGIGLVDKDGRGWRTRLRVA</sequence>
<evidence type="ECO:0000256" key="1">
    <source>
        <dbReference type="SAM" id="MobiDB-lite"/>
    </source>
</evidence>
<reference evidence="2 3" key="1">
    <citation type="journal article" date="2016" name="Mol. Biol. Evol.">
        <title>Comparative Genomics of Early-Diverging Mushroom-Forming Fungi Provides Insights into the Origins of Lignocellulose Decay Capabilities.</title>
        <authorList>
            <person name="Nagy L.G."/>
            <person name="Riley R."/>
            <person name="Tritt A."/>
            <person name="Adam C."/>
            <person name="Daum C."/>
            <person name="Floudas D."/>
            <person name="Sun H."/>
            <person name="Yadav J.S."/>
            <person name="Pangilinan J."/>
            <person name="Larsson K.H."/>
            <person name="Matsuura K."/>
            <person name="Barry K."/>
            <person name="Labutti K."/>
            <person name="Kuo R."/>
            <person name="Ohm R.A."/>
            <person name="Bhattacharya S.S."/>
            <person name="Shirouzu T."/>
            <person name="Yoshinaga Y."/>
            <person name="Martin F.M."/>
            <person name="Grigoriev I.V."/>
            <person name="Hibbett D.S."/>
        </authorList>
    </citation>
    <scope>NUCLEOTIDE SEQUENCE [LARGE SCALE GENOMIC DNA]</scope>
    <source>
        <strain evidence="2 3">HHB12029</strain>
    </source>
</reference>
<organism evidence="2 3">
    <name type="scientific">Exidia glandulosa HHB12029</name>
    <dbReference type="NCBI Taxonomy" id="1314781"/>
    <lineage>
        <taxon>Eukaryota</taxon>
        <taxon>Fungi</taxon>
        <taxon>Dikarya</taxon>
        <taxon>Basidiomycota</taxon>
        <taxon>Agaricomycotina</taxon>
        <taxon>Agaricomycetes</taxon>
        <taxon>Auriculariales</taxon>
        <taxon>Exidiaceae</taxon>
        <taxon>Exidia</taxon>
    </lineage>
</organism>
<accession>A0A165DH94</accession>
<name>A0A165DH94_EXIGL</name>
<gene>
    <name evidence="2" type="ORF">EXIGLDRAFT_283754</name>
</gene>
<dbReference type="EMBL" id="KV426220">
    <property type="protein sequence ID" value="KZV84528.1"/>
    <property type="molecule type" value="Genomic_DNA"/>
</dbReference>
<evidence type="ECO:0000313" key="2">
    <source>
        <dbReference type="EMBL" id="KZV84528.1"/>
    </source>
</evidence>
<keyword evidence="3" id="KW-1185">Reference proteome</keyword>
<evidence type="ECO:0000313" key="3">
    <source>
        <dbReference type="Proteomes" id="UP000077266"/>
    </source>
</evidence>
<feature type="compositionally biased region" description="Polar residues" evidence="1">
    <location>
        <begin position="11"/>
        <end position="20"/>
    </location>
</feature>
<proteinExistence type="predicted"/>
<dbReference type="Proteomes" id="UP000077266">
    <property type="component" value="Unassembled WGS sequence"/>
</dbReference>
<feature type="region of interest" description="Disordered" evidence="1">
    <location>
        <begin position="1"/>
        <end position="23"/>
    </location>
</feature>